<comment type="cofactor">
    <cofactor evidence="1">
        <name>[4Fe-4S] cluster</name>
        <dbReference type="ChEBI" id="CHEBI:49883"/>
    </cofactor>
</comment>
<dbReference type="PANTHER" id="PTHR21339:SF0">
    <property type="entry name" value="S-ADENOSYLMETHIONINE-DEPENDENT NUCLEOTIDE DEHYDRATASE RSAD2"/>
    <property type="match status" value="1"/>
</dbReference>
<sequence>MPCDAPRIPDYTYHTTEKPQSRAVMTLMYRGIVEEEADWWVNSSGIWPTSDTEGVNMILQRNGRKSTGKIKTLMLLGMPEDDALWMGTPLERLWPLLYKPVSVNYHFTRRCNYSCGFCFHTAKTSYILHIDDAKRGLKLLKQAGMQKINFAGGEPFLEKEFLGQLMKYCKEDLKLESVSVVTNGSLVNDRFLKIYGDYLDIIAVSCDSFDEDTNVAIGRGKGKHLQAVKKVAKLCQKYNIKFKLNTVVNKYNWCEDMNEYIQELKPFRWKCFQYLLLPNENSGQDTIRDARRYLVTDEQFQEFCRRHKQNECLVPEGNEVMVNSYLILDEYMRFLDKDAKIQSRSILDVGVKTALEQVRWDKEIFLERKGLYDWQKEFRGNESKSCGKELGSELD</sequence>
<dbReference type="NCBIfam" id="NF038283">
    <property type="entry name" value="viperin_w_prok"/>
    <property type="match status" value="1"/>
</dbReference>
<dbReference type="GO" id="GO:0051539">
    <property type="term" value="F:4 iron, 4 sulfur cluster binding"/>
    <property type="evidence" value="ECO:0007669"/>
    <property type="project" value="UniProtKB-KW"/>
</dbReference>
<reference evidence="11" key="2">
    <citation type="submission" date="2013-04" db="EMBL/GenBank/DDBJ databases">
        <title>Genomic mechanisms accounting for the adaptation to parasitism in nematode-trapping fungi.</title>
        <authorList>
            <person name="Ahren D.G."/>
        </authorList>
    </citation>
    <scope>NUCLEOTIDE SEQUENCE [LARGE SCALE GENOMIC DNA]</scope>
    <source>
        <strain evidence="11">CBS 200.50</strain>
    </source>
</reference>
<feature type="domain" description="Radical SAM core" evidence="9">
    <location>
        <begin position="97"/>
        <end position="313"/>
    </location>
</feature>
<dbReference type="Pfam" id="PF04055">
    <property type="entry name" value="Radical_SAM"/>
    <property type="match status" value="1"/>
</dbReference>
<dbReference type="AlphaFoldDB" id="S8AA13"/>
<dbReference type="SFLD" id="SFLDG01088">
    <property type="entry name" value="antiviral_proteins"/>
    <property type="match status" value="1"/>
</dbReference>
<evidence type="ECO:0000256" key="3">
    <source>
        <dbReference type="ARBA" id="ARBA00022691"/>
    </source>
</evidence>
<protein>
    <recommendedName>
        <fullName evidence="9">Radical SAM core domain-containing protein</fullName>
    </recommendedName>
</protein>
<keyword evidence="7" id="KW-0051">Antiviral defense</keyword>
<keyword evidence="5" id="KW-0408">Iron</keyword>
<evidence type="ECO:0000256" key="1">
    <source>
        <dbReference type="ARBA" id="ARBA00001966"/>
    </source>
</evidence>
<dbReference type="InterPro" id="IPR013785">
    <property type="entry name" value="Aldolase_TIM"/>
</dbReference>
<dbReference type="SFLD" id="SFLDG01067">
    <property type="entry name" value="SPASM/twitch_domain_containing"/>
    <property type="match status" value="1"/>
</dbReference>
<dbReference type="STRING" id="1284197.S8AA13"/>
<dbReference type="SUPFAM" id="SSF102114">
    <property type="entry name" value="Radical SAM enzymes"/>
    <property type="match status" value="1"/>
</dbReference>
<dbReference type="InterPro" id="IPR051196">
    <property type="entry name" value="RSAD2/Viperin_antiviral"/>
</dbReference>
<dbReference type="eggNOG" id="ENOG502QQMH">
    <property type="taxonomic scope" value="Eukaryota"/>
</dbReference>
<evidence type="ECO:0000313" key="10">
    <source>
        <dbReference type="EMBL" id="EPS39744.1"/>
    </source>
</evidence>
<evidence type="ECO:0000256" key="8">
    <source>
        <dbReference type="ARBA" id="ARBA00023128"/>
    </source>
</evidence>
<evidence type="ECO:0000313" key="11">
    <source>
        <dbReference type="Proteomes" id="UP000015100"/>
    </source>
</evidence>
<evidence type="ECO:0000256" key="5">
    <source>
        <dbReference type="ARBA" id="ARBA00023004"/>
    </source>
</evidence>
<dbReference type="Proteomes" id="UP000015100">
    <property type="component" value="Unassembled WGS sequence"/>
</dbReference>
<comment type="caution">
    <text evidence="10">The sequence shown here is derived from an EMBL/GenBank/DDBJ whole genome shotgun (WGS) entry which is preliminary data.</text>
</comment>
<dbReference type="GO" id="GO:0051607">
    <property type="term" value="P:defense response to virus"/>
    <property type="evidence" value="ECO:0007669"/>
    <property type="project" value="UniProtKB-KW"/>
</dbReference>
<gene>
    <name evidence="10" type="ORF">H072_6453</name>
</gene>
<dbReference type="PANTHER" id="PTHR21339">
    <property type="entry name" value="RADICAL S-ADENOSYL METHIONINE DOMAIN-CONTAINING PROTEIN 2"/>
    <property type="match status" value="1"/>
</dbReference>
<evidence type="ECO:0000256" key="6">
    <source>
        <dbReference type="ARBA" id="ARBA00023014"/>
    </source>
</evidence>
<dbReference type="InterPro" id="IPR006638">
    <property type="entry name" value="Elp3/MiaA/NifB-like_rSAM"/>
</dbReference>
<keyword evidence="6" id="KW-0411">Iron-sulfur</keyword>
<dbReference type="SFLD" id="SFLDF00318">
    <property type="entry name" value="Viperin"/>
    <property type="match status" value="1"/>
</dbReference>
<evidence type="ECO:0000256" key="7">
    <source>
        <dbReference type="ARBA" id="ARBA00023118"/>
    </source>
</evidence>
<dbReference type="InterPro" id="IPR058240">
    <property type="entry name" value="rSAM_sf"/>
</dbReference>
<keyword evidence="4" id="KW-0479">Metal-binding</keyword>
<dbReference type="SMART" id="SM00729">
    <property type="entry name" value="Elp3"/>
    <property type="match status" value="1"/>
</dbReference>
<name>S8AA13_DACHA</name>
<evidence type="ECO:0000256" key="4">
    <source>
        <dbReference type="ARBA" id="ARBA00022723"/>
    </source>
</evidence>
<dbReference type="OMA" id="FRIRQWC"/>
<reference evidence="10 11" key="1">
    <citation type="journal article" date="2013" name="PLoS Genet.">
        <title>Genomic mechanisms accounting for the adaptation to parasitism in nematode-trapping fungi.</title>
        <authorList>
            <person name="Meerupati T."/>
            <person name="Andersson K.M."/>
            <person name="Friman E."/>
            <person name="Kumar D."/>
            <person name="Tunlid A."/>
            <person name="Ahren D."/>
        </authorList>
    </citation>
    <scope>NUCLEOTIDE SEQUENCE [LARGE SCALE GENOMIC DNA]</scope>
    <source>
        <strain evidence="10 11">CBS 200.50</strain>
    </source>
</reference>
<keyword evidence="8" id="KW-0496">Mitochondrion</keyword>
<dbReference type="GO" id="GO:0046872">
    <property type="term" value="F:metal ion binding"/>
    <property type="evidence" value="ECO:0007669"/>
    <property type="project" value="UniProtKB-KW"/>
</dbReference>
<keyword evidence="2" id="KW-0004">4Fe-4S</keyword>
<dbReference type="EMBL" id="AQGS01000454">
    <property type="protein sequence ID" value="EPS39744.1"/>
    <property type="molecule type" value="Genomic_DNA"/>
</dbReference>
<proteinExistence type="predicted"/>
<dbReference type="PROSITE" id="PS51918">
    <property type="entry name" value="RADICAL_SAM"/>
    <property type="match status" value="1"/>
</dbReference>
<evidence type="ECO:0000256" key="2">
    <source>
        <dbReference type="ARBA" id="ARBA00022485"/>
    </source>
</evidence>
<organism evidence="10 11">
    <name type="scientific">Dactylellina haptotyla (strain CBS 200.50)</name>
    <name type="common">Nematode-trapping fungus</name>
    <name type="synonym">Monacrosporium haptotylum</name>
    <dbReference type="NCBI Taxonomy" id="1284197"/>
    <lineage>
        <taxon>Eukaryota</taxon>
        <taxon>Fungi</taxon>
        <taxon>Dikarya</taxon>
        <taxon>Ascomycota</taxon>
        <taxon>Pezizomycotina</taxon>
        <taxon>Orbiliomycetes</taxon>
        <taxon>Orbiliales</taxon>
        <taxon>Orbiliaceae</taxon>
        <taxon>Dactylellina</taxon>
    </lineage>
</organism>
<dbReference type="InterPro" id="IPR007197">
    <property type="entry name" value="rSAM"/>
</dbReference>
<keyword evidence="3" id="KW-0949">S-adenosyl-L-methionine</keyword>
<keyword evidence="11" id="KW-1185">Reference proteome</keyword>
<dbReference type="OrthoDB" id="549750at2759"/>
<dbReference type="SFLD" id="SFLDS00029">
    <property type="entry name" value="Radical_SAM"/>
    <property type="match status" value="1"/>
</dbReference>
<dbReference type="HOGENOM" id="CLU_049058_2_1_1"/>
<dbReference type="Gene3D" id="3.20.20.70">
    <property type="entry name" value="Aldolase class I"/>
    <property type="match status" value="1"/>
</dbReference>
<accession>S8AA13</accession>
<dbReference type="CDD" id="cd01335">
    <property type="entry name" value="Radical_SAM"/>
    <property type="match status" value="1"/>
</dbReference>
<dbReference type="GO" id="GO:0003824">
    <property type="term" value="F:catalytic activity"/>
    <property type="evidence" value="ECO:0007669"/>
    <property type="project" value="InterPro"/>
</dbReference>
<evidence type="ECO:0000259" key="9">
    <source>
        <dbReference type="PROSITE" id="PS51918"/>
    </source>
</evidence>